<accession>A0A0F7L9K2</accession>
<organism evidence="1">
    <name type="scientific">uncultured marine virus</name>
    <dbReference type="NCBI Taxonomy" id="186617"/>
    <lineage>
        <taxon>Viruses</taxon>
        <taxon>environmental samples</taxon>
    </lineage>
</organism>
<name>A0A0F7L9K2_9VIRU</name>
<proteinExistence type="predicted"/>
<evidence type="ECO:0000313" key="1">
    <source>
        <dbReference type="EMBL" id="AKH48570.1"/>
    </source>
</evidence>
<sequence>MSINHLTQMPLGLAIQRGNIPNFSGIQKFGYNTAVGTSFETIWENGSTYSYPTSATTAVATSSDTSSDNDSTVHIYGLDSNYDLADEVITVGGSASTTSFIRVFRSVLTNANTGVVNVGKITTTVNSLPVSVIDVGYGQSLQAIYTIPRNYRGYLMSIDVGTSKQKEVQVKFMQRPINGNTFQTKSLITTFGTPFKKDFLVPAILSEKSDLEIRAKADATTAISAGFQLILEKIVQS</sequence>
<reference evidence="1" key="2">
    <citation type="submission" date="2015-03" db="EMBL/GenBank/DDBJ databases">
        <authorList>
            <person name="Chow C.-E.T."/>
            <person name="Winget D.M."/>
            <person name="White R.A.III."/>
            <person name="Hallam S.J."/>
            <person name="Suttle C.A."/>
        </authorList>
    </citation>
    <scope>NUCLEOTIDE SEQUENCE</scope>
    <source>
        <strain evidence="1">Oxic1_10</strain>
    </source>
</reference>
<reference evidence="1" key="1">
    <citation type="journal article" date="2015" name="Front. Microbiol.">
        <title>Combining genomic sequencing methods to explore viral diversity and reveal potential virus-host interactions.</title>
        <authorList>
            <person name="Chow C.E."/>
            <person name="Winget D.M."/>
            <person name="White R.A.III."/>
            <person name="Hallam S.J."/>
            <person name="Suttle C.A."/>
        </authorList>
    </citation>
    <scope>NUCLEOTIDE SEQUENCE</scope>
    <source>
        <strain evidence="1">Oxic1_10</strain>
    </source>
</reference>
<dbReference type="EMBL" id="KR029605">
    <property type="protein sequence ID" value="AKH48570.1"/>
    <property type="molecule type" value="Genomic_DNA"/>
</dbReference>
<protein>
    <submittedName>
        <fullName evidence="1">Uncharacterized protein</fullName>
    </submittedName>
</protein>